<sequence>MVIQAQILSRKRLRSPMGRYGRLYLYCIAQTRAF</sequence>
<evidence type="ECO:0000313" key="2">
    <source>
        <dbReference type="Proteomes" id="UP000002429"/>
    </source>
</evidence>
<name>D3DXN8_CUPMC</name>
<dbReference type="HOGENOM" id="CLU_3375536_0_0_4"/>
<proteinExistence type="predicted"/>
<keyword evidence="2" id="KW-1185">Reference proteome</keyword>
<gene>
    <name evidence="1" type="ordered locus">Rmet_6444</name>
</gene>
<dbReference type="EMBL" id="CP000352">
    <property type="protein sequence ID" value="ADC45058.1"/>
    <property type="molecule type" value="Genomic_DNA"/>
</dbReference>
<reference evidence="2" key="1">
    <citation type="journal article" date="2010" name="PLoS ONE">
        <title>The complete genome sequence of Cupriavidus metallidurans strain CH34, a master survivalist in harsh and anthropogenic environments.</title>
        <authorList>
            <person name="Janssen P.J."/>
            <person name="Van Houdt R."/>
            <person name="Moors H."/>
            <person name="Monsieurs P."/>
            <person name="Morin N."/>
            <person name="Michaux A."/>
            <person name="Benotmane M.A."/>
            <person name="Leys N."/>
            <person name="Vallaeys T."/>
            <person name="Lapidus A."/>
            <person name="Monchy S."/>
            <person name="Medigue C."/>
            <person name="Taghavi S."/>
            <person name="McCorkle S."/>
            <person name="Dunn J."/>
            <person name="van der Lelie D."/>
            <person name="Mergeay M."/>
        </authorList>
    </citation>
    <scope>NUCLEOTIDE SEQUENCE [LARGE SCALE GENOMIC DNA]</scope>
    <source>
        <strain evidence="2">ATCC 43123 / DSM 2839 / NBRC 102507 / CH34</strain>
    </source>
</reference>
<organism evidence="1 2">
    <name type="scientific">Cupriavidus metallidurans (strain ATCC 43123 / DSM 2839 / NBRC 102507 / CH34)</name>
    <name type="common">Ralstonia metallidurans</name>
    <dbReference type="NCBI Taxonomy" id="266264"/>
    <lineage>
        <taxon>Bacteria</taxon>
        <taxon>Pseudomonadati</taxon>
        <taxon>Pseudomonadota</taxon>
        <taxon>Betaproteobacteria</taxon>
        <taxon>Burkholderiales</taxon>
        <taxon>Burkholderiaceae</taxon>
        <taxon>Cupriavidus</taxon>
    </lineage>
</organism>
<protein>
    <submittedName>
        <fullName evidence="1">Uncharacterized protein</fullName>
    </submittedName>
</protein>
<dbReference type="AlphaFoldDB" id="D3DXN8"/>
<dbReference type="KEGG" id="rme:Rmet_6444"/>
<evidence type="ECO:0000313" key="1">
    <source>
        <dbReference type="EMBL" id="ADC45058.1"/>
    </source>
</evidence>
<dbReference type="Proteomes" id="UP000002429">
    <property type="component" value="Chromosome"/>
</dbReference>
<accession>D3DXN8</accession>